<dbReference type="WBParaSite" id="PS1159_v2.g8323.t1">
    <property type="protein sequence ID" value="PS1159_v2.g8323.t1"/>
    <property type="gene ID" value="PS1159_v2.g8323"/>
</dbReference>
<proteinExistence type="predicted"/>
<dbReference type="Proteomes" id="UP000887580">
    <property type="component" value="Unplaced"/>
</dbReference>
<evidence type="ECO:0000313" key="1">
    <source>
        <dbReference type="Proteomes" id="UP000887580"/>
    </source>
</evidence>
<reference evidence="2" key="1">
    <citation type="submission" date="2022-11" db="UniProtKB">
        <authorList>
            <consortium name="WormBaseParasite"/>
        </authorList>
    </citation>
    <scope>IDENTIFICATION</scope>
</reference>
<accession>A0AC35GT26</accession>
<sequence length="1223" mass="143354">MVGNENGECSDIIYGEIEEICDEIDAEIVNDQNILDFVRSEKFSNFLCQKWDDPKMLIKFLRIIVFVKKYATDGRFSILEIFDKVLKSNLLKTIIPENISKMKEKKLQNRIQAKLFHFIIEILIFGYKNHLTKMDDYEKDVCNIVTSLKTMDNCMLEMTKEKFEQLEKIYTPYLRSANIFKPYYNCEHYLDVQFRLLREDLISPLRTGIEETKTGKSRMHCYKNVKVIELALHLSSGEYIHYVKIHESQIRLCKKTLKMFSLLCLSSDKYQTEFLFASVADREDCLMYDGKIGIKFEGDYEIDFSKEYQMVESPAYFEAYRHILLALQNVKSTEPLPFEKYLVYGYTETRLPQYTDGTNLFDFSCIFTDDAKSELPTMRSNVTELKRIPNENFILNESQFNAFTYALESEIALIQGPPGTGKSYIGLQLAKFLLNENNWLQWNHRETPLLVVCYTNHALDQFLKGICDFADDKIVRVGSKCKDRVVIKYMMHQWRKEFSNHNHRTLIGHAKRLESEILKLRRYFKQLNSGLACREAMLFISDNEFLTDERFIEWLTLWNPTKKIYELNVQIIKELIGKGETESNAREAYASACTKRKNMEDIDVNDLYKQIKSGNFYIGEYKHHTRHWPLIKDIEAVIGFVIAMQKNKHYANLGYSEKVAIALLQNANMDVKVIKEECKKYPVKIEKKVEILSDDEGDFEDNPILKLKNEKEKERRKQERKLPIEVEEFGEYIRSVPVMKDYERKDITDIWKLSLQKRWRLYQHWVQEAIVLTKQSLEVHERDYYFYKNQVNELNKELDREILQSAKVIGMTTTGAAKYQSYLKELKPAIVIAEEAAEVLEAHIFTSLTSSCQHLILIGDHHQLRPNTSEYKLKDYYFDVSLFERLIRNGFSHKMLTTQHRMRPEISLIMQKHFYDGLINSESVLSRPNVRGLQSNVVFIQHSYAETYDEEAESRKNGFEMRYALSLAKYLLQQGYNQKQISIICTYGEQRYNLRKNAKKLFGEKHDIRIENVDNYQGEESDIIILSLVRSESTNGKIGYLNIENRICVALSRAKIGMFVIGNFEYLSDKASKSHWSDIKETVKTENYLTENLITKCQKHGTEQIIKNFNDFSFKCPEGGCQRQCDEILECGHLCPLYCHGYDMEHIEIKCEKPCSKICYHKVQCKMLCHEKCEPCEFNESENGNCYYYVSESSGSSEAEIETLEVAAEYPRNAEIELFLGGF</sequence>
<name>A0AC35GT26_9BILA</name>
<evidence type="ECO:0000313" key="2">
    <source>
        <dbReference type="WBParaSite" id="PS1159_v2.g8323.t1"/>
    </source>
</evidence>
<organism evidence="1 2">
    <name type="scientific">Panagrolaimus sp. PS1159</name>
    <dbReference type="NCBI Taxonomy" id="55785"/>
    <lineage>
        <taxon>Eukaryota</taxon>
        <taxon>Metazoa</taxon>
        <taxon>Ecdysozoa</taxon>
        <taxon>Nematoda</taxon>
        <taxon>Chromadorea</taxon>
        <taxon>Rhabditida</taxon>
        <taxon>Tylenchina</taxon>
        <taxon>Panagrolaimomorpha</taxon>
        <taxon>Panagrolaimoidea</taxon>
        <taxon>Panagrolaimidae</taxon>
        <taxon>Panagrolaimus</taxon>
    </lineage>
</organism>
<protein>
    <submittedName>
        <fullName evidence="2">NFX1-type zinc finger-containing protein 1</fullName>
    </submittedName>
</protein>